<gene>
    <name evidence="1" type="ORF">HJO_16555</name>
</gene>
<dbReference type="AlphaFoldDB" id="A0A059FAH2"/>
<keyword evidence="2" id="KW-1185">Reference proteome</keyword>
<accession>A0A059FAH2</accession>
<organism evidence="1 2">
    <name type="scientific">Hyphomonas johnsonii MHS-2</name>
    <dbReference type="NCBI Taxonomy" id="1280950"/>
    <lineage>
        <taxon>Bacteria</taxon>
        <taxon>Pseudomonadati</taxon>
        <taxon>Pseudomonadota</taxon>
        <taxon>Alphaproteobacteria</taxon>
        <taxon>Hyphomonadales</taxon>
        <taxon>Hyphomonadaceae</taxon>
        <taxon>Hyphomonas</taxon>
    </lineage>
</organism>
<reference evidence="1 2" key="1">
    <citation type="journal article" date="2014" name="Antonie Van Leeuwenhoek">
        <title>Hyphomonas beringensis sp. nov. and Hyphomonas chukchiensis sp. nov., isolated from surface seawater of the Bering Sea and Chukchi Sea.</title>
        <authorList>
            <person name="Li C."/>
            <person name="Lai Q."/>
            <person name="Li G."/>
            <person name="Dong C."/>
            <person name="Wang J."/>
            <person name="Liao Y."/>
            <person name="Shao Z."/>
        </authorList>
    </citation>
    <scope>NUCLEOTIDE SEQUENCE [LARGE SCALE GENOMIC DNA]</scope>
    <source>
        <strain evidence="1 2">MHS-2</strain>
    </source>
</reference>
<evidence type="ECO:0008006" key="3">
    <source>
        <dbReference type="Google" id="ProtNLM"/>
    </source>
</evidence>
<dbReference type="OrthoDB" id="8479024at2"/>
<dbReference type="PATRIC" id="fig|1280950.3.peg.3315"/>
<evidence type="ECO:0000313" key="2">
    <source>
        <dbReference type="Proteomes" id="UP000025171"/>
    </source>
</evidence>
<dbReference type="Pfam" id="PF07386">
    <property type="entry name" value="DUF1499"/>
    <property type="match status" value="1"/>
</dbReference>
<dbReference type="STRING" id="1280950.HJO_16555"/>
<dbReference type="EMBL" id="ARYK01000012">
    <property type="protein sequence ID" value="KCZ87602.1"/>
    <property type="molecule type" value="Genomic_DNA"/>
</dbReference>
<name>A0A059FAH2_9PROT</name>
<dbReference type="Proteomes" id="UP000025171">
    <property type="component" value="Unassembled WGS sequence"/>
</dbReference>
<dbReference type="RefSeq" id="WP_035619260.1">
    <property type="nucleotide sequence ID" value="NZ_ARYK01000012.1"/>
</dbReference>
<comment type="caution">
    <text evidence="1">The sequence shown here is derived from an EMBL/GenBank/DDBJ whole genome shotgun (WGS) entry which is preliminary data.</text>
</comment>
<proteinExistence type="predicted"/>
<dbReference type="eggNOG" id="COG4446">
    <property type="taxonomic scope" value="Bacteria"/>
</dbReference>
<evidence type="ECO:0000313" key="1">
    <source>
        <dbReference type="EMBL" id="KCZ87602.1"/>
    </source>
</evidence>
<dbReference type="InterPro" id="IPR010865">
    <property type="entry name" value="DUF1499"/>
</dbReference>
<sequence>MTDFIDFQTFKRQRKPNNWLVAPDGFADTAHPDESAPVFDRTPASLFDDLMDMIAARNDWQIKASDPGSGRISFVAVTRVMKFKDDIDIQVLPVSGHPGQSTLAVYSGSRIGHSDFGTNAKRVNALLGALSMP</sequence>
<protein>
    <recommendedName>
        <fullName evidence="3">DUF1499 domain-containing protein</fullName>
    </recommendedName>
</protein>